<name>A0AAD1U6D0_EUPCR</name>
<protein>
    <submittedName>
        <fullName evidence="1">Uncharacterized protein</fullName>
    </submittedName>
</protein>
<dbReference type="Proteomes" id="UP001295684">
    <property type="component" value="Unassembled WGS sequence"/>
</dbReference>
<proteinExistence type="predicted"/>
<accession>A0AAD1U6D0</accession>
<dbReference type="AlphaFoldDB" id="A0AAD1U6D0"/>
<reference evidence="1" key="1">
    <citation type="submission" date="2023-07" db="EMBL/GenBank/DDBJ databases">
        <authorList>
            <consortium name="AG Swart"/>
            <person name="Singh M."/>
            <person name="Singh A."/>
            <person name="Seah K."/>
            <person name="Emmerich C."/>
        </authorList>
    </citation>
    <scope>NUCLEOTIDE SEQUENCE</scope>
    <source>
        <strain evidence="1">DP1</strain>
    </source>
</reference>
<sequence>MNIVVGYRKKFKGEGLQKICNYIKSSDQVCLDFVDHPCVREAIKLPILFSETDLKLSPILLCSQNSEILTQNVAKDFTSENSQNLLQDVEESLTIINFCNKRHIEVMIYLKILIRQQASLIIHEISDTGD</sequence>
<comment type="caution">
    <text evidence="1">The sequence shown here is derived from an EMBL/GenBank/DDBJ whole genome shotgun (WGS) entry which is preliminary data.</text>
</comment>
<organism evidence="1 2">
    <name type="scientific">Euplotes crassus</name>
    <dbReference type="NCBI Taxonomy" id="5936"/>
    <lineage>
        <taxon>Eukaryota</taxon>
        <taxon>Sar</taxon>
        <taxon>Alveolata</taxon>
        <taxon>Ciliophora</taxon>
        <taxon>Intramacronucleata</taxon>
        <taxon>Spirotrichea</taxon>
        <taxon>Hypotrichia</taxon>
        <taxon>Euplotida</taxon>
        <taxon>Euplotidae</taxon>
        <taxon>Moneuplotes</taxon>
    </lineage>
</organism>
<dbReference type="EMBL" id="CAMPGE010001100">
    <property type="protein sequence ID" value="CAI2359869.1"/>
    <property type="molecule type" value="Genomic_DNA"/>
</dbReference>
<evidence type="ECO:0000313" key="2">
    <source>
        <dbReference type="Proteomes" id="UP001295684"/>
    </source>
</evidence>
<evidence type="ECO:0000313" key="1">
    <source>
        <dbReference type="EMBL" id="CAI2359869.1"/>
    </source>
</evidence>
<keyword evidence="2" id="KW-1185">Reference proteome</keyword>
<gene>
    <name evidence="1" type="ORF">ECRASSUSDP1_LOCUS1163</name>
</gene>